<dbReference type="RefSeq" id="WP_083386822.1">
    <property type="nucleotide sequence ID" value="NZ_FNWO01000016.1"/>
</dbReference>
<dbReference type="PANTHER" id="PTHR48050:SF13">
    <property type="entry name" value="STEROL 3-BETA-GLUCOSYLTRANSFERASE UGT80A2"/>
    <property type="match status" value="1"/>
</dbReference>
<dbReference type="EMBL" id="FNWO01000016">
    <property type="protein sequence ID" value="SEH60279.1"/>
    <property type="molecule type" value="Genomic_DNA"/>
</dbReference>
<accession>A0A1H6JHK3</accession>
<evidence type="ECO:0000313" key="4">
    <source>
        <dbReference type="Proteomes" id="UP000182983"/>
    </source>
</evidence>
<dbReference type="InterPro" id="IPR010610">
    <property type="entry name" value="EryCIII-like_C"/>
</dbReference>
<organism evidence="3 4">
    <name type="scientific">Magnetospirillum fulvum</name>
    <name type="common">Rhodospirillum fulvum</name>
    <dbReference type="NCBI Taxonomy" id="1082"/>
    <lineage>
        <taxon>Bacteria</taxon>
        <taxon>Pseudomonadati</taxon>
        <taxon>Pseudomonadota</taxon>
        <taxon>Alphaproteobacteria</taxon>
        <taxon>Rhodospirillales</taxon>
        <taxon>Rhodospirillaceae</taxon>
        <taxon>Magnetospirillum</taxon>
    </lineage>
</organism>
<protein>
    <submittedName>
        <fullName evidence="3">UDP:flavonoid glycosyltransferase YjiC, YdhE family</fullName>
    </submittedName>
</protein>
<sequence>MAGAGSGKSLRIVFATIGSFGDLHPYIALALELNRRGHRAMIAGSDVYRDKIQALGIDFHPLGPDFNRVQSVPGLVDQVLHPRTGAETLIRDVMMPNLRESYADLSAAAEGSDLLVSHPLAFAARLVAETQGRRWASTFLAPFTALSVHDPSVMAEIPFLNLLRPLGPPLFRQIYHHVMLRAHDWSAPWHAFRAELGLPPAADDPLFAGQHAPDLALGLFSPLLGAPQPDWPRNSMATGFAFHDDDDQAGLPPDLAAFLADGPPPLVFTLGTTMVRRPGSFFEDSLKAAQRLRRRAVLLVGSKSSLPLGPLSESAISVAYAPFSALFPRAAAIVHQGGVGTTGQAMRAGRPMLVVPFGYDQPDNAARVTRLGIARSLPIGRYTASRAADQLGRLLDQPSYQRRASEIGRKIAAETGTQTACDALVALAEAGQNPDRQSPRLRAAG</sequence>
<dbReference type="Gene3D" id="3.40.50.2000">
    <property type="entry name" value="Glycogen Phosphorylase B"/>
    <property type="match status" value="2"/>
</dbReference>
<dbReference type="AlphaFoldDB" id="A0A1H6JHK3"/>
<feature type="domain" description="Glycosyltransferase family 28 N-terminal" evidence="1">
    <location>
        <begin position="12"/>
        <end position="148"/>
    </location>
</feature>
<dbReference type="GO" id="GO:0005975">
    <property type="term" value="P:carbohydrate metabolic process"/>
    <property type="evidence" value="ECO:0007669"/>
    <property type="project" value="InterPro"/>
</dbReference>
<dbReference type="InterPro" id="IPR002213">
    <property type="entry name" value="UDP_glucos_trans"/>
</dbReference>
<dbReference type="Pfam" id="PF06722">
    <property type="entry name" value="EryCIII-like_C"/>
    <property type="match status" value="1"/>
</dbReference>
<dbReference type="Proteomes" id="UP000182983">
    <property type="component" value="Unassembled WGS sequence"/>
</dbReference>
<proteinExistence type="predicted"/>
<dbReference type="Pfam" id="PF03033">
    <property type="entry name" value="Glyco_transf_28"/>
    <property type="match status" value="1"/>
</dbReference>
<dbReference type="GO" id="GO:0008194">
    <property type="term" value="F:UDP-glycosyltransferase activity"/>
    <property type="evidence" value="ECO:0007669"/>
    <property type="project" value="InterPro"/>
</dbReference>
<dbReference type="GO" id="GO:0033072">
    <property type="term" value="P:vancomycin biosynthetic process"/>
    <property type="evidence" value="ECO:0007669"/>
    <property type="project" value="UniProtKB-ARBA"/>
</dbReference>
<dbReference type="OrthoDB" id="9805366at2"/>
<reference evidence="4" key="1">
    <citation type="submission" date="2016-10" db="EMBL/GenBank/DDBJ databases">
        <authorList>
            <person name="Varghese N."/>
            <person name="Submissions S."/>
        </authorList>
    </citation>
    <scope>NUCLEOTIDE SEQUENCE [LARGE SCALE GENOMIC DNA]</scope>
    <source>
        <strain evidence="4">DSM 13234</strain>
    </source>
</reference>
<dbReference type="InterPro" id="IPR050426">
    <property type="entry name" value="Glycosyltransferase_28"/>
</dbReference>
<evidence type="ECO:0000313" key="3">
    <source>
        <dbReference type="EMBL" id="SEH60279.1"/>
    </source>
</evidence>
<dbReference type="GO" id="GO:0016758">
    <property type="term" value="F:hexosyltransferase activity"/>
    <property type="evidence" value="ECO:0007669"/>
    <property type="project" value="InterPro"/>
</dbReference>
<keyword evidence="4" id="KW-1185">Reference proteome</keyword>
<gene>
    <name evidence="3" type="ORF">SAMN04244559_03124</name>
</gene>
<dbReference type="SUPFAM" id="SSF53756">
    <property type="entry name" value="UDP-Glycosyltransferase/glycogen phosphorylase"/>
    <property type="match status" value="1"/>
</dbReference>
<dbReference type="CDD" id="cd03784">
    <property type="entry name" value="GT1_Gtf-like"/>
    <property type="match status" value="1"/>
</dbReference>
<keyword evidence="3" id="KW-0808">Transferase</keyword>
<evidence type="ECO:0000259" key="2">
    <source>
        <dbReference type="Pfam" id="PF06722"/>
    </source>
</evidence>
<feature type="domain" description="Erythromycin biosynthesis protein CIII-like C-terminal" evidence="2">
    <location>
        <begin position="308"/>
        <end position="426"/>
    </location>
</feature>
<name>A0A1H6JHK3_MAGFU</name>
<dbReference type="PANTHER" id="PTHR48050">
    <property type="entry name" value="STEROL 3-BETA-GLUCOSYLTRANSFERASE"/>
    <property type="match status" value="1"/>
</dbReference>
<evidence type="ECO:0000259" key="1">
    <source>
        <dbReference type="Pfam" id="PF03033"/>
    </source>
</evidence>
<dbReference type="InterPro" id="IPR004276">
    <property type="entry name" value="GlycoTrans_28_N"/>
</dbReference>